<organism evidence="2">
    <name type="scientific">Bactrocera dorsalis</name>
    <name type="common">Oriental fruit fly</name>
    <name type="synonym">Dacus dorsalis</name>
    <dbReference type="NCBI Taxonomy" id="27457"/>
    <lineage>
        <taxon>Eukaryota</taxon>
        <taxon>Metazoa</taxon>
        <taxon>Ecdysozoa</taxon>
        <taxon>Arthropoda</taxon>
        <taxon>Hexapoda</taxon>
        <taxon>Insecta</taxon>
        <taxon>Pterygota</taxon>
        <taxon>Neoptera</taxon>
        <taxon>Endopterygota</taxon>
        <taxon>Diptera</taxon>
        <taxon>Brachycera</taxon>
        <taxon>Muscomorpha</taxon>
        <taxon>Tephritoidea</taxon>
        <taxon>Tephritidae</taxon>
        <taxon>Bactrocera</taxon>
        <taxon>Bactrocera</taxon>
    </lineage>
</organism>
<feature type="region of interest" description="Disordered" evidence="1">
    <location>
        <begin position="1"/>
        <end position="21"/>
    </location>
</feature>
<accession>A0A034VXF9</accession>
<dbReference type="AlphaFoldDB" id="A0A034VXF9"/>
<feature type="non-terminal residue" evidence="2">
    <location>
        <position position="1"/>
    </location>
</feature>
<dbReference type="EMBL" id="GAKP01011828">
    <property type="protein sequence ID" value="JAC47124.1"/>
    <property type="molecule type" value="Transcribed_RNA"/>
</dbReference>
<feature type="compositionally biased region" description="Polar residues" evidence="1">
    <location>
        <begin position="1"/>
        <end position="15"/>
    </location>
</feature>
<proteinExistence type="predicted"/>
<sequence length="183" mass="20249">SQVHISCSADPSSMHSFHKRPLGVGTSGNHIKSNAVSGLSTFALLHNRRQGRFGSKRKHTVISRNSNPFRRSPHIRICNLYKGYYRYQQPKGIEYDNHRWKIAVTATATCCGNSNITVNCLQCYSHTDCVEGRRARAYTGNAHWPCPQKHGPCLCKSCGTSAAAPTTTASHTAAILRHSLRTK</sequence>
<protein>
    <submittedName>
        <fullName evidence="2">Uncharacterized protein</fullName>
    </submittedName>
</protein>
<reference evidence="2" key="1">
    <citation type="journal article" date="2014" name="BMC Genomics">
        <title>Characterizing the developmental transcriptome of the oriental fruit fly, Bactrocera dorsalis (Diptera: Tephritidae) through comparative genomic analysis with Drosophila melanogaster utilizing modENCODE datasets.</title>
        <authorList>
            <person name="Geib S.M."/>
            <person name="Calla B."/>
            <person name="Hall B."/>
            <person name="Hou S."/>
            <person name="Manoukis N.C."/>
        </authorList>
    </citation>
    <scope>NUCLEOTIDE SEQUENCE</scope>
    <source>
        <strain evidence="2">Punador</strain>
    </source>
</reference>
<dbReference type="EMBL" id="GAKP01011826">
    <property type="protein sequence ID" value="JAC47126.1"/>
    <property type="molecule type" value="Transcribed_RNA"/>
</dbReference>
<name>A0A034VXF9_BACDO</name>
<evidence type="ECO:0000313" key="2">
    <source>
        <dbReference type="EMBL" id="JAC47124.1"/>
    </source>
</evidence>
<evidence type="ECO:0000256" key="1">
    <source>
        <dbReference type="SAM" id="MobiDB-lite"/>
    </source>
</evidence>